<evidence type="ECO:0000313" key="4">
    <source>
        <dbReference type="EMBL" id="EME79782.1"/>
    </source>
</evidence>
<feature type="domain" description="C2H2-type" evidence="3">
    <location>
        <begin position="322"/>
        <end position="350"/>
    </location>
</feature>
<dbReference type="EMBL" id="KB446562">
    <property type="protein sequence ID" value="EME79782.1"/>
    <property type="molecule type" value="Genomic_DNA"/>
</dbReference>
<dbReference type="KEGG" id="pfj:MYCFIDRAFT_199442"/>
<feature type="compositionally biased region" description="Polar residues" evidence="2">
    <location>
        <begin position="147"/>
        <end position="156"/>
    </location>
</feature>
<feature type="compositionally biased region" description="Low complexity" evidence="2">
    <location>
        <begin position="157"/>
        <end position="167"/>
    </location>
</feature>
<feature type="region of interest" description="Disordered" evidence="2">
    <location>
        <begin position="1"/>
        <end position="30"/>
    </location>
</feature>
<dbReference type="SMART" id="SM00355">
    <property type="entry name" value="ZnF_C2H2"/>
    <property type="match status" value="1"/>
</dbReference>
<dbReference type="InterPro" id="IPR036236">
    <property type="entry name" value="Znf_C2H2_sf"/>
</dbReference>
<keyword evidence="1" id="KW-0862">Zinc</keyword>
<sequence length="370" mass="40028">MHWASRSGPGYSRHHARSNAAREGGLRNMNRHRPDCSDARMLFELCTYCDVIGPVVNTELAPRTSPAEIRGQAFNALVNSHSSHSSFSPSRTYAQVVRSPSPMFMTHPPTNHRATSHVVQAQTQAQAGASGRGQEFQEVADWIASSSMPQDTSRSYAQVVQQPAQQVSRTHGTPQGKGNARLRATPQQAYLPSSMRSAQSTAKRASPNTASSPPRTQASQSCAIPRSMAPPQASPHRVSLTGSLPQVPAGMMDAALQPERVPNPRDIGAFVQRTERGSQRNPSSLVPGPYPSTPTSPGTLSEASFASTRRTGDARYDPSLPHACNICRHTFKSPDALKRHIRNVHTERPHRAGIQECETSRKPAAISAAT</sequence>
<gene>
    <name evidence="4" type="ORF">MYCFIDRAFT_199442</name>
</gene>
<protein>
    <recommendedName>
        <fullName evidence="3">C2H2-type domain-containing protein</fullName>
    </recommendedName>
</protein>
<dbReference type="GO" id="GO:0008270">
    <property type="term" value="F:zinc ion binding"/>
    <property type="evidence" value="ECO:0007669"/>
    <property type="project" value="UniProtKB-KW"/>
</dbReference>
<reference evidence="4 5" key="1">
    <citation type="journal article" date="2012" name="PLoS Pathog.">
        <title>Diverse lifestyles and strategies of plant pathogenesis encoded in the genomes of eighteen Dothideomycetes fungi.</title>
        <authorList>
            <person name="Ohm R.A."/>
            <person name="Feau N."/>
            <person name="Henrissat B."/>
            <person name="Schoch C.L."/>
            <person name="Horwitz B.A."/>
            <person name="Barry K.W."/>
            <person name="Condon B.J."/>
            <person name="Copeland A.C."/>
            <person name="Dhillon B."/>
            <person name="Glaser F."/>
            <person name="Hesse C.N."/>
            <person name="Kosti I."/>
            <person name="LaButti K."/>
            <person name="Lindquist E.A."/>
            <person name="Lucas S."/>
            <person name="Salamov A.A."/>
            <person name="Bradshaw R.E."/>
            <person name="Ciuffetti L."/>
            <person name="Hamelin R.C."/>
            <person name="Kema G.H.J."/>
            <person name="Lawrence C."/>
            <person name="Scott J.A."/>
            <person name="Spatafora J.W."/>
            <person name="Turgeon B.G."/>
            <person name="de Wit P.J.G.M."/>
            <person name="Zhong S."/>
            <person name="Goodwin S.B."/>
            <person name="Grigoriev I.V."/>
        </authorList>
    </citation>
    <scope>NUCLEOTIDE SEQUENCE [LARGE SCALE GENOMIC DNA]</scope>
    <source>
        <strain evidence="4 5">CIRAD86</strain>
    </source>
</reference>
<evidence type="ECO:0000259" key="3">
    <source>
        <dbReference type="PROSITE" id="PS50157"/>
    </source>
</evidence>
<dbReference type="Gene3D" id="3.30.160.60">
    <property type="entry name" value="Classic Zinc Finger"/>
    <property type="match status" value="1"/>
</dbReference>
<feature type="region of interest" description="Disordered" evidence="2">
    <location>
        <begin position="147"/>
        <end position="246"/>
    </location>
</feature>
<dbReference type="HOGENOM" id="CLU_748269_0_0_1"/>
<accession>M3AQV0</accession>
<keyword evidence="1" id="KW-0479">Metal-binding</keyword>
<dbReference type="AlphaFoldDB" id="M3AQV0"/>
<feature type="region of interest" description="Disordered" evidence="2">
    <location>
        <begin position="273"/>
        <end position="319"/>
    </location>
</feature>
<keyword evidence="5" id="KW-1185">Reference proteome</keyword>
<dbReference type="OrthoDB" id="3647936at2759"/>
<evidence type="ECO:0000256" key="2">
    <source>
        <dbReference type="SAM" id="MobiDB-lite"/>
    </source>
</evidence>
<name>M3AQV0_PSEFD</name>
<feature type="region of interest" description="Disordered" evidence="2">
    <location>
        <begin position="111"/>
        <end position="134"/>
    </location>
</feature>
<dbReference type="SUPFAM" id="SSF57667">
    <property type="entry name" value="beta-beta-alpha zinc fingers"/>
    <property type="match status" value="1"/>
</dbReference>
<keyword evidence="1" id="KW-0863">Zinc-finger</keyword>
<evidence type="ECO:0000256" key="1">
    <source>
        <dbReference type="PROSITE-ProRule" id="PRU00042"/>
    </source>
</evidence>
<proteinExistence type="predicted"/>
<feature type="compositionally biased region" description="Polar residues" evidence="2">
    <location>
        <begin position="185"/>
        <end position="222"/>
    </location>
</feature>
<dbReference type="VEuPathDB" id="FungiDB:MYCFIDRAFT_199442"/>
<dbReference type="Proteomes" id="UP000016932">
    <property type="component" value="Unassembled WGS sequence"/>
</dbReference>
<dbReference type="GeneID" id="19335801"/>
<organism evidence="4 5">
    <name type="scientific">Pseudocercospora fijiensis (strain CIRAD86)</name>
    <name type="common">Black leaf streak disease fungus</name>
    <name type="synonym">Mycosphaerella fijiensis</name>
    <dbReference type="NCBI Taxonomy" id="383855"/>
    <lineage>
        <taxon>Eukaryota</taxon>
        <taxon>Fungi</taxon>
        <taxon>Dikarya</taxon>
        <taxon>Ascomycota</taxon>
        <taxon>Pezizomycotina</taxon>
        <taxon>Dothideomycetes</taxon>
        <taxon>Dothideomycetidae</taxon>
        <taxon>Mycosphaerellales</taxon>
        <taxon>Mycosphaerellaceae</taxon>
        <taxon>Pseudocercospora</taxon>
    </lineage>
</organism>
<dbReference type="PROSITE" id="PS50157">
    <property type="entry name" value="ZINC_FINGER_C2H2_2"/>
    <property type="match status" value="1"/>
</dbReference>
<feature type="compositionally biased region" description="Low complexity" evidence="2">
    <location>
        <begin position="116"/>
        <end position="134"/>
    </location>
</feature>
<dbReference type="InterPro" id="IPR013087">
    <property type="entry name" value="Znf_C2H2_type"/>
</dbReference>
<evidence type="ECO:0000313" key="5">
    <source>
        <dbReference type="Proteomes" id="UP000016932"/>
    </source>
</evidence>
<dbReference type="RefSeq" id="XP_007930413.1">
    <property type="nucleotide sequence ID" value="XM_007932222.1"/>
</dbReference>
<dbReference type="PROSITE" id="PS00028">
    <property type="entry name" value="ZINC_FINGER_C2H2_1"/>
    <property type="match status" value="1"/>
</dbReference>